<name>A0AAV5FH44_ELECO</name>
<dbReference type="EMBL" id="BQKI01000085">
    <property type="protein sequence ID" value="GJN33586.1"/>
    <property type="molecule type" value="Genomic_DNA"/>
</dbReference>
<reference evidence="2" key="1">
    <citation type="journal article" date="2018" name="DNA Res.">
        <title>Multiple hybrid de novo genome assembly of finger millet, an orphan allotetraploid crop.</title>
        <authorList>
            <person name="Hatakeyama M."/>
            <person name="Aluri S."/>
            <person name="Balachadran M.T."/>
            <person name="Sivarajan S.R."/>
            <person name="Patrignani A."/>
            <person name="Gruter S."/>
            <person name="Poveda L."/>
            <person name="Shimizu-Inatsugi R."/>
            <person name="Baeten J."/>
            <person name="Francoijs K.J."/>
            <person name="Nataraja K.N."/>
            <person name="Reddy Y.A.N."/>
            <person name="Phadnis S."/>
            <person name="Ravikumar R.L."/>
            <person name="Schlapbach R."/>
            <person name="Sreeman S.M."/>
            <person name="Shimizu K.K."/>
        </authorList>
    </citation>
    <scope>NUCLEOTIDE SEQUENCE</scope>
</reference>
<reference evidence="2" key="2">
    <citation type="submission" date="2021-12" db="EMBL/GenBank/DDBJ databases">
        <title>Resequencing data analysis of finger millet.</title>
        <authorList>
            <person name="Hatakeyama M."/>
            <person name="Aluri S."/>
            <person name="Balachadran M.T."/>
            <person name="Sivarajan S.R."/>
            <person name="Poveda L."/>
            <person name="Shimizu-Inatsugi R."/>
            <person name="Schlapbach R."/>
            <person name="Sreeman S.M."/>
            <person name="Shimizu K.K."/>
        </authorList>
    </citation>
    <scope>NUCLEOTIDE SEQUENCE</scope>
</reference>
<dbReference type="Proteomes" id="UP001054889">
    <property type="component" value="Unassembled WGS sequence"/>
</dbReference>
<gene>
    <name evidence="2" type="primary">gb22205</name>
    <name evidence="2" type="ORF">PR202_gb22205</name>
</gene>
<accession>A0AAV5FH44</accession>
<evidence type="ECO:0000256" key="1">
    <source>
        <dbReference type="SAM" id="MobiDB-lite"/>
    </source>
</evidence>
<comment type="caution">
    <text evidence="2">The sequence shown here is derived from an EMBL/GenBank/DDBJ whole genome shotgun (WGS) entry which is preliminary data.</text>
</comment>
<feature type="region of interest" description="Disordered" evidence="1">
    <location>
        <begin position="40"/>
        <end position="67"/>
    </location>
</feature>
<evidence type="ECO:0000313" key="3">
    <source>
        <dbReference type="Proteomes" id="UP001054889"/>
    </source>
</evidence>
<sequence length="67" mass="7327">MEGGEEHSCALGAPSVKNLTHLSSLLHGLFGSREIVVSSMSRHRQQRRSFVSLASRRPYGGSRALHP</sequence>
<protein>
    <submittedName>
        <fullName evidence="2">Uncharacterized protein</fullName>
    </submittedName>
</protein>
<dbReference type="AlphaFoldDB" id="A0AAV5FH44"/>
<proteinExistence type="predicted"/>
<organism evidence="2 3">
    <name type="scientific">Eleusine coracana subsp. coracana</name>
    <dbReference type="NCBI Taxonomy" id="191504"/>
    <lineage>
        <taxon>Eukaryota</taxon>
        <taxon>Viridiplantae</taxon>
        <taxon>Streptophyta</taxon>
        <taxon>Embryophyta</taxon>
        <taxon>Tracheophyta</taxon>
        <taxon>Spermatophyta</taxon>
        <taxon>Magnoliopsida</taxon>
        <taxon>Liliopsida</taxon>
        <taxon>Poales</taxon>
        <taxon>Poaceae</taxon>
        <taxon>PACMAD clade</taxon>
        <taxon>Chloridoideae</taxon>
        <taxon>Cynodonteae</taxon>
        <taxon>Eleusininae</taxon>
        <taxon>Eleusine</taxon>
    </lineage>
</organism>
<keyword evidence="3" id="KW-1185">Reference proteome</keyword>
<evidence type="ECO:0000313" key="2">
    <source>
        <dbReference type="EMBL" id="GJN33586.1"/>
    </source>
</evidence>